<dbReference type="EnsemblPlants" id="QL08p025607:mrna">
    <property type="protein sequence ID" value="QL08p025607:mrna:CDS:1"/>
    <property type="gene ID" value="QL08p025607"/>
</dbReference>
<proteinExistence type="predicted"/>
<evidence type="ECO:0000313" key="4">
    <source>
        <dbReference type="EnsemblPlants" id="QL08p025607:mrna:CDS:1"/>
    </source>
</evidence>
<feature type="domain" description="DUF641" evidence="2">
    <location>
        <begin position="82"/>
        <end position="206"/>
    </location>
</feature>
<feature type="coiled-coil region" evidence="1">
    <location>
        <begin position="158"/>
        <end position="213"/>
    </location>
</feature>
<organism evidence="4 5">
    <name type="scientific">Quercus lobata</name>
    <name type="common">Valley oak</name>
    <dbReference type="NCBI Taxonomy" id="97700"/>
    <lineage>
        <taxon>Eukaryota</taxon>
        <taxon>Viridiplantae</taxon>
        <taxon>Streptophyta</taxon>
        <taxon>Embryophyta</taxon>
        <taxon>Tracheophyta</taxon>
        <taxon>Spermatophyta</taxon>
        <taxon>Magnoliopsida</taxon>
        <taxon>eudicotyledons</taxon>
        <taxon>Gunneridae</taxon>
        <taxon>Pentapetalae</taxon>
        <taxon>rosids</taxon>
        <taxon>fabids</taxon>
        <taxon>Fagales</taxon>
        <taxon>Fagaceae</taxon>
        <taxon>Quercus</taxon>
    </lineage>
</organism>
<protein>
    <recommendedName>
        <fullName evidence="6">DUF641 domain-containing protein</fullName>
    </recommendedName>
</protein>
<evidence type="ECO:0000259" key="3">
    <source>
        <dbReference type="Pfam" id="PF24994"/>
    </source>
</evidence>
<dbReference type="GO" id="GO:0009639">
    <property type="term" value="P:response to red or far red light"/>
    <property type="evidence" value="ECO:0007669"/>
    <property type="project" value="InterPro"/>
</dbReference>
<dbReference type="Pfam" id="PF04859">
    <property type="entry name" value="DUF641"/>
    <property type="match status" value="1"/>
</dbReference>
<dbReference type="AlphaFoldDB" id="A0A7N2MBT7"/>
<feature type="domain" description="GIL1/IRKI C-terminal" evidence="3">
    <location>
        <begin position="405"/>
        <end position="454"/>
    </location>
</feature>
<evidence type="ECO:0000256" key="1">
    <source>
        <dbReference type="SAM" id="Coils"/>
    </source>
</evidence>
<name>A0A7N2MBT7_QUELO</name>
<dbReference type="OMA" id="MFDAFHF"/>
<dbReference type="InterPro" id="IPR006943">
    <property type="entry name" value="DUF641_pln"/>
</dbReference>
<reference evidence="4" key="2">
    <citation type="submission" date="2021-01" db="UniProtKB">
        <authorList>
            <consortium name="EnsemblPlants"/>
        </authorList>
    </citation>
    <scope>IDENTIFICATION</scope>
</reference>
<dbReference type="InterPro" id="IPR040225">
    <property type="entry name" value="GIL1-like"/>
</dbReference>
<dbReference type="RefSeq" id="XP_030930187.1">
    <property type="nucleotide sequence ID" value="XM_031074327.1"/>
</dbReference>
<dbReference type="InterPro" id="IPR056813">
    <property type="entry name" value="GIL1_IRKI_C"/>
</dbReference>
<dbReference type="RefSeq" id="XP_030930185.1">
    <property type="nucleotide sequence ID" value="XM_031074325.1"/>
</dbReference>
<evidence type="ECO:0000313" key="5">
    <source>
        <dbReference type="Proteomes" id="UP000594261"/>
    </source>
</evidence>
<sequence>MDSVKPSAVTPAKSKLARTFAKVLHLRAATGVAPVDGNHKVKPQQKVKEDRHGHVGNVKVMTASHSLSQSFEKGEEVENNKVALEALLATLFASVSSIKAAYAQLQHAQSPYDPYGIQSADQLVVSELKSLSELKHVYLKKQFDPSPSPETAMVMAEIQELKSVLKTYEIMGKKLESQVRLKGSEIIFLREKLEEAINQNRLLEKRLNQSGQLSVLDNLHKSGLNPSHFMTVLRHTVKSIRIFVRLILDEMKAAEMDIDGIANAMEPCVVYWKDDHKCFAFESYVCKVMFSHFGYPNFSEPDDDDHDEKPDRELFFRQFMELKSVKPKEFLTMKPNSEFAKFCRNRYLKLITSKMESLIFGNLRERNLLNAGEFPNTQFFASFTEMAKRIWLLHCLGFSFEHVSIFRVDKGSRYSEVYMECLADEVFLSSEPEVAFSTIPGFQIDRTIIQGQVYISPIANQDGK</sequence>
<dbReference type="EMBL" id="LRBV02000008">
    <property type="status" value="NOT_ANNOTATED_CDS"/>
    <property type="molecule type" value="Genomic_DNA"/>
</dbReference>
<evidence type="ECO:0008006" key="6">
    <source>
        <dbReference type="Google" id="ProtNLM"/>
    </source>
</evidence>
<dbReference type="PANTHER" id="PTHR31161">
    <property type="entry name" value="PROTEIN GRAVITROPIC IN THE LIGHT 1"/>
    <property type="match status" value="1"/>
</dbReference>
<dbReference type="RefSeq" id="XP_030930186.1">
    <property type="nucleotide sequence ID" value="XM_031074326.1"/>
</dbReference>
<evidence type="ECO:0000259" key="2">
    <source>
        <dbReference type="Pfam" id="PF04859"/>
    </source>
</evidence>
<dbReference type="GO" id="GO:0009959">
    <property type="term" value="P:negative gravitropism"/>
    <property type="evidence" value="ECO:0007669"/>
    <property type="project" value="InterPro"/>
</dbReference>
<dbReference type="InParanoid" id="A0A7N2MBT7"/>
<gene>
    <name evidence="4" type="primary">LOC115955918</name>
</gene>
<dbReference type="Pfam" id="PF24994">
    <property type="entry name" value="GIL1_IRKI_C"/>
    <property type="match status" value="1"/>
</dbReference>
<keyword evidence="1" id="KW-0175">Coiled coil</keyword>
<dbReference type="RefSeq" id="XP_030930188.1">
    <property type="nucleotide sequence ID" value="XM_031074328.1"/>
</dbReference>
<dbReference type="FunCoup" id="A0A7N2MBT7">
    <property type="interactions" value="1963"/>
</dbReference>
<accession>A0A7N2MBT7</accession>
<reference evidence="4 5" key="1">
    <citation type="journal article" date="2016" name="G3 (Bethesda)">
        <title>First Draft Assembly and Annotation of the Genome of a California Endemic Oak Quercus lobata Nee (Fagaceae).</title>
        <authorList>
            <person name="Sork V.L."/>
            <person name="Fitz-Gibbon S.T."/>
            <person name="Puiu D."/>
            <person name="Crepeau M."/>
            <person name="Gugger P.F."/>
            <person name="Sherman R."/>
            <person name="Stevens K."/>
            <person name="Langley C.H."/>
            <person name="Pellegrini M."/>
            <person name="Salzberg S.L."/>
        </authorList>
    </citation>
    <scope>NUCLEOTIDE SEQUENCE [LARGE SCALE GENOMIC DNA]</scope>
    <source>
        <strain evidence="4 5">cv. SW786</strain>
    </source>
</reference>
<dbReference type="GeneID" id="115955918"/>
<dbReference type="Gramene" id="QL08p025607:mrna">
    <property type="protein sequence ID" value="QL08p025607:mrna:CDS:1"/>
    <property type="gene ID" value="QL08p025607"/>
</dbReference>
<keyword evidence="5" id="KW-1185">Reference proteome</keyword>
<dbReference type="Proteomes" id="UP000594261">
    <property type="component" value="Chromosome 8"/>
</dbReference>